<dbReference type="PANTHER" id="PTHR23071:SF1">
    <property type="entry name" value="GPI ETHANOLAMINE PHOSPHATE TRANSFERASE 3"/>
    <property type="match status" value="1"/>
</dbReference>
<evidence type="ECO:0000256" key="1">
    <source>
        <dbReference type="ARBA" id="ARBA00004477"/>
    </source>
</evidence>
<keyword evidence="6 11" id="KW-0812">Transmembrane</keyword>
<dbReference type="InterPro" id="IPR039524">
    <property type="entry name" value="PIGO/GPI13"/>
</dbReference>
<keyword evidence="7" id="KW-0256">Endoplasmic reticulum</keyword>
<dbReference type="CDD" id="cd16023">
    <property type="entry name" value="GPI_EPT_3"/>
    <property type="match status" value="1"/>
</dbReference>
<evidence type="ECO:0000256" key="7">
    <source>
        <dbReference type="ARBA" id="ARBA00022824"/>
    </source>
</evidence>
<feature type="transmembrane region" description="Helical" evidence="11">
    <location>
        <begin position="808"/>
        <end position="832"/>
    </location>
</feature>
<dbReference type="EMBL" id="JAYKXP010000046">
    <property type="protein sequence ID" value="KAK7037483.1"/>
    <property type="molecule type" value="Genomic_DNA"/>
</dbReference>
<dbReference type="GO" id="GO:0005789">
    <property type="term" value="C:endoplasmic reticulum membrane"/>
    <property type="evidence" value="ECO:0007669"/>
    <property type="project" value="UniProtKB-SubCell"/>
</dbReference>
<dbReference type="Gene3D" id="3.40.720.10">
    <property type="entry name" value="Alkaline Phosphatase, subunit A"/>
    <property type="match status" value="1"/>
</dbReference>
<keyword evidence="9 11" id="KW-0472">Membrane</keyword>
<dbReference type="Proteomes" id="UP001383192">
    <property type="component" value="Unassembled WGS sequence"/>
</dbReference>
<evidence type="ECO:0000256" key="8">
    <source>
        <dbReference type="ARBA" id="ARBA00022989"/>
    </source>
</evidence>
<dbReference type="SUPFAM" id="SSF53649">
    <property type="entry name" value="Alkaline phosphatase-like"/>
    <property type="match status" value="1"/>
</dbReference>
<feature type="transmembrane region" description="Helical" evidence="11">
    <location>
        <begin position="838"/>
        <end position="855"/>
    </location>
</feature>
<protein>
    <submittedName>
        <fullName evidence="12">Mannose-ethanolamine phosphotransferase gpi13</fullName>
    </submittedName>
</protein>
<comment type="similarity">
    <text evidence="3">Belongs to the PIGG/PIGN/PIGO family. PIGO subfamily.</text>
</comment>
<evidence type="ECO:0000256" key="5">
    <source>
        <dbReference type="ARBA" id="ARBA00022679"/>
    </source>
</evidence>
<dbReference type="InterPro" id="IPR017850">
    <property type="entry name" value="Alkaline_phosphatase_core_sf"/>
</dbReference>
<keyword evidence="10" id="KW-0325">Glycoprotein</keyword>
<dbReference type="AlphaFoldDB" id="A0AAW0CF20"/>
<keyword evidence="5" id="KW-0808">Transferase</keyword>
<feature type="transmembrane region" description="Helical" evidence="11">
    <location>
        <begin position="763"/>
        <end position="787"/>
    </location>
</feature>
<evidence type="ECO:0000313" key="13">
    <source>
        <dbReference type="Proteomes" id="UP001383192"/>
    </source>
</evidence>
<gene>
    <name evidence="12" type="primary">GPI13</name>
    <name evidence="12" type="ORF">VNI00_010975</name>
</gene>
<dbReference type="InterPro" id="IPR002591">
    <property type="entry name" value="Phosphodiest/P_Trfase"/>
</dbReference>
<dbReference type="GO" id="GO:0051377">
    <property type="term" value="F:mannose-ethanolamine phosphotransferase activity"/>
    <property type="evidence" value="ECO:0007669"/>
    <property type="project" value="InterPro"/>
</dbReference>
<reference evidence="12 13" key="1">
    <citation type="submission" date="2024-01" db="EMBL/GenBank/DDBJ databases">
        <title>A draft genome for a cacao thread blight-causing isolate of Paramarasmius palmivorus.</title>
        <authorList>
            <person name="Baruah I.K."/>
            <person name="Bukari Y."/>
            <person name="Amoako-Attah I."/>
            <person name="Meinhardt L.W."/>
            <person name="Bailey B.A."/>
            <person name="Cohen S.P."/>
        </authorList>
    </citation>
    <scope>NUCLEOTIDE SEQUENCE [LARGE SCALE GENOMIC DNA]</scope>
    <source>
        <strain evidence="12 13">GH-12</strain>
    </source>
</reference>
<feature type="transmembrane region" description="Helical" evidence="11">
    <location>
        <begin position="490"/>
        <end position="509"/>
    </location>
</feature>
<evidence type="ECO:0000256" key="10">
    <source>
        <dbReference type="ARBA" id="ARBA00023180"/>
    </source>
</evidence>
<name>A0AAW0CF20_9AGAR</name>
<sequence length="865" mass="95536">MMYSACIEPEADEGIWAPIRVGMLFEGEKQSVYNDRVPKPSLKFPRWLQLPLVISCIAIQLLSQMAVTRFEENGVGEEAFVHLAGIYLFTSGFLLTRLALTETSSGGTLPHTHSRAVLLIIDSLRFDFVTPDPPLPVSPYHHNVLTLPAQLTEKYPKNSFLFNSYADPPTTTLQRIKGITTGSLPTFVDMGNNFGGSSIEEDSILKQLNKAGKTCAFMGDDTWMSVFPDAFHPNMTFPYDSFNVEDLHTVDNGVITHLFPLLEDQSKPFDFLVGHFLGVDHVGHRVGPDHPVMKAKLEQMNDVLTRVVDSLDDDTLLVVLGDHGMDSSGDHGGDDILETSSALWIYSKSRPLRSASAVPSGLVQYTTFPDTVVPHRRVQQIDLLPTLSLLLGLPIPFNNLGSVIPELFGSDLPRALSLNSAQIHAYLQAYRDSSSGGELDDAWENLRAAWEAIPSLTQKASETDLIYHSNYARVALSACRAMWAQFNPTMMGLGLMLLIFGMFASWAMYSRLSNADFRWEAWAGNKLYQCLRGTAGGAVIGCLGYLALESTLQPIGIDALDCVLFAAPFTSCVMVFFSSPPDPPFSLMELPWTLILHTISFFSNSFTFWEDRIAPYLLLTSALVPAILTGVRAPTTRLRKRILGFAVLFALSVRAMSYYTVCREEQQPYCHVTFYSSLTVPAAPLHVLSAVIPVMLGLVYAIDQLFLGTSKSNGGLAKIWLSGILMPTLLMGSLGWTLEWADTTGVLGESASTAALLRMVRTWLARAGFGLVLVVGGILWWNVPLCIQIQQEQAEEQSSREKKTQVKILGFANAFGAPYLLFYTVFFAVVYISSQLTAQLVLGLSIFALLCYLEIADRHPRRERS</sequence>
<keyword evidence="4" id="KW-0337">GPI-anchor biosynthesis</keyword>
<feature type="transmembrane region" description="Helical" evidence="11">
    <location>
        <begin position="719"/>
        <end position="738"/>
    </location>
</feature>
<evidence type="ECO:0000256" key="9">
    <source>
        <dbReference type="ARBA" id="ARBA00023136"/>
    </source>
</evidence>
<feature type="transmembrane region" description="Helical" evidence="11">
    <location>
        <begin position="643"/>
        <end position="661"/>
    </location>
</feature>
<comment type="subcellular location">
    <subcellularLocation>
        <location evidence="1">Endoplasmic reticulum membrane</location>
        <topology evidence="1">Multi-pass membrane protein</topology>
    </subcellularLocation>
</comment>
<dbReference type="GO" id="GO:0006506">
    <property type="term" value="P:GPI anchor biosynthetic process"/>
    <property type="evidence" value="ECO:0007669"/>
    <property type="project" value="UniProtKB-KW"/>
</dbReference>
<keyword evidence="8 11" id="KW-1133">Transmembrane helix</keyword>
<evidence type="ECO:0000256" key="6">
    <source>
        <dbReference type="ARBA" id="ARBA00022692"/>
    </source>
</evidence>
<feature type="transmembrane region" description="Helical" evidence="11">
    <location>
        <begin position="613"/>
        <end position="631"/>
    </location>
</feature>
<evidence type="ECO:0000256" key="11">
    <source>
        <dbReference type="SAM" id="Phobius"/>
    </source>
</evidence>
<comment type="caution">
    <text evidence="12">The sequence shown here is derived from an EMBL/GenBank/DDBJ whole genome shotgun (WGS) entry which is preliminary data.</text>
</comment>
<evidence type="ECO:0000256" key="3">
    <source>
        <dbReference type="ARBA" id="ARBA00008695"/>
    </source>
</evidence>
<organism evidence="12 13">
    <name type="scientific">Paramarasmius palmivorus</name>
    <dbReference type="NCBI Taxonomy" id="297713"/>
    <lineage>
        <taxon>Eukaryota</taxon>
        <taxon>Fungi</taxon>
        <taxon>Dikarya</taxon>
        <taxon>Basidiomycota</taxon>
        <taxon>Agaricomycotina</taxon>
        <taxon>Agaricomycetes</taxon>
        <taxon>Agaricomycetidae</taxon>
        <taxon>Agaricales</taxon>
        <taxon>Marasmiineae</taxon>
        <taxon>Marasmiaceae</taxon>
        <taxon>Paramarasmius</taxon>
    </lineage>
</organism>
<proteinExistence type="inferred from homology"/>
<dbReference type="Pfam" id="PF01663">
    <property type="entry name" value="Phosphodiest"/>
    <property type="match status" value="1"/>
</dbReference>
<feature type="transmembrane region" description="Helical" evidence="11">
    <location>
        <begin position="681"/>
        <end position="707"/>
    </location>
</feature>
<keyword evidence="13" id="KW-1185">Reference proteome</keyword>
<evidence type="ECO:0000256" key="2">
    <source>
        <dbReference type="ARBA" id="ARBA00004687"/>
    </source>
</evidence>
<evidence type="ECO:0000313" key="12">
    <source>
        <dbReference type="EMBL" id="KAK7037483.1"/>
    </source>
</evidence>
<evidence type="ECO:0000256" key="4">
    <source>
        <dbReference type="ARBA" id="ARBA00022502"/>
    </source>
</evidence>
<comment type="pathway">
    <text evidence="2">Glycolipid biosynthesis; glycosylphosphatidylinositol-anchor biosynthesis.</text>
</comment>
<feature type="transmembrane region" description="Helical" evidence="11">
    <location>
        <begin position="530"/>
        <end position="548"/>
    </location>
</feature>
<dbReference type="PANTHER" id="PTHR23071">
    <property type="entry name" value="PHOSPHATIDYLINOSITOL GLYCAN"/>
    <property type="match status" value="1"/>
</dbReference>
<dbReference type="InterPro" id="IPR037675">
    <property type="entry name" value="PIG-O_N"/>
</dbReference>
<accession>A0AAW0CF20</accession>